<evidence type="ECO:0000256" key="7">
    <source>
        <dbReference type="ARBA" id="ARBA00022840"/>
    </source>
</evidence>
<comment type="similarity">
    <text evidence="1 10">Belongs to the GHMP kinase family. IspE subfamily.</text>
</comment>
<reference evidence="13" key="1">
    <citation type="journal article" date="2014" name="Int. J. Syst. Evol. Microbiol.">
        <title>Complete genome sequence of Corynebacterium casei LMG S-19264T (=DSM 44701T), isolated from a smear-ripened cheese.</title>
        <authorList>
            <consortium name="US DOE Joint Genome Institute (JGI-PGF)"/>
            <person name="Walter F."/>
            <person name="Albersmeier A."/>
            <person name="Kalinowski J."/>
            <person name="Ruckert C."/>
        </authorList>
    </citation>
    <scope>NUCLEOTIDE SEQUENCE</scope>
    <source>
        <strain evidence="13">KCTC 32501</strain>
    </source>
</reference>
<keyword evidence="7 10" id="KW-0067">ATP-binding</keyword>
<dbReference type="SUPFAM" id="SSF54211">
    <property type="entry name" value="Ribosomal protein S5 domain 2-like"/>
    <property type="match status" value="1"/>
</dbReference>
<sequence length="289" mass="31275">MAAHTYLAPAKINWFLHITGRRADGYHTLETVFQRIDWCDELTIQTTDDGVITLTGDLSGVAMTANLAYRAAVALRDRAELPKGHSLGARIHLAKNIPMGAGLGGGSSNAATVLTALNDLWGLDFANQTLQKIGLTLGADVPFFVSDFNAAFATGVGEVLTPIDLPARELFLVNPNVHVPTAQVFSGFRRFGFTPSLDVSLSELPDLLPNHQVFSNDLEKSTFEIAPAVAHVYEVLSAAMPDGFVRMSGSGATVFAMPMDGAQRQVLDDWRQVCPPDWQCRWVSTASLF</sequence>
<evidence type="ECO:0000259" key="12">
    <source>
        <dbReference type="Pfam" id="PF08544"/>
    </source>
</evidence>
<dbReference type="InterPro" id="IPR020568">
    <property type="entry name" value="Ribosomal_Su5_D2-typ_SF"/>
</dbReference>
<dbReference type="InterPro" id="IPR006204">
    <property type="entry name" value="GHMP_kinase_N_dom"/>
</dbReference>
<comment type="function">
    <text evidence="10">Catalyzes the phosphorylation of the position 2 hydroxy group of 4-diphosphocytidyl-2C-methyl-D-erythritol.</text>
</comment>
<dbReference type="RefSeq" id="WP_189492931.1">
    <property type="nucleotide sequence ID" value="NZ_BMZG01000005.1"/>
</dbReference>
<dbReference type="InterPro" id="IPR014721">
    <property type="entry name" value="Ribsml_uS5_D2-typ_fold_subgr"/>
</dbReference>
<evidence type="ECO:0000256" key="10">
    <source>
        <dbReference type="HAMAP-Rule" id="MF_00061"/>
    </source>
</evidence>
<dbReference type="Gene3D" id="3.30.230.10">
    <property type="match status" value="1"/>
</dbReference>
<dbReference type="UniPathway" id="UPA00056">
    <property type="reaction ID" value="UER00094"/>
</dbReference>
<accession>A0A8J3CMU3</accession>
<evidence type="ECO:0000259" key="11">
    <source>
        <dbReference type="Pfam" id="PF00288"/>
    </source>
</evidence>
<evidence type="ECO:0000256" key="9">
    <source>
        <dbReference type="ARBA" id="ARBA00032554"/>
    </source>
</evidence>
<evidence type="ECO:0000256" key="4">
    <source>
        <dbReference type="ARBA" id="ARBA00022679"/>
    </source>
</evidence>
<dbReference type="HAMAP" id="MF_00061">
    <property type="entry name" value="IspE"/>
    <property type="match status" value="1"/>
</dbReference>
<dbReference type="GO" id="GO:0019288">
    <property type="term" value="P:isopentenyl diphosphate biosynthetic process, methylerythritol 4-phosphate pathway"/>
    <property type="evidence" value="ECO:0007669"/>
    <property type="project" value="UniProtKB-UniRule"/>
</dbReference>
<dbReference type="PANTHER" id="PTHR43527">
    <property type="entry name" value="4-DIPHOSPHOCYTIDYL-2-C-METHYL-D-ERYTHRITOL KINASE, CHLOROPLASTIC"/>
    <property type="match status" value="1"/>
</dbReference>
<protein>
    <recommendedName>
        <fullName evidence="3 10">4-diphosphocytidyl-2-C-methyl-D-erythritol kinase</fullName>
        <shortName evidence="10">CMK</shortName>
        <ecNumber evidence="2 10">2.7.1.148</ecNumber>
    </recommendedName>
    <alternativeName>
        <fullName evidence="9 10">4-(cytidine-5'-diphospho)-2-C-methyl-D-erythritol kinase</fullName>
    </alternativeName>
</protein>
<dbReference type="PANTHER" id="PTHR43527:SF2">
    <property type="entry name" value="4-DIPHOSPHOCYTIDYL-2-C-METHYL-D-ERYTHRITOL KINASE, CHLOROPLASTIC"/>
    <property type="match status" value="1"/>
</dbReference>
<keyword evidence="8 10" id="KW-0414">Isoprene biosynthesis</keyword>
<dbReference type="InterPro" id="IPR013750">
    <property type="entry name" value="GHMP_kinase_C_dom"/>
</dbReference>
<dbReference type="NCBIfam" id="TIGR00154">
    <property type="entry name" value="ispE"/>
    <property type="match status" value="1"/>
</dbReference>
<keyword evidence="6 10" id="KW-0418">Kinase</keyword>
<evidence type="ECO:0000256" key="5">
    <source>
        <dbReference type="ARBA" id="ARBA00022741"/>
    </source>
</evidence>
<dbReference type="GO" id="GO:0016114">
    <property type="term" value="P:terpenoid biosynthetic process"/>
    <property type="evidence" value="ECO:0007669"/>
    <property type="project" value="UniProtKB-UniRule"/>
</dbReference>
<feature type="active site" evidence="10">
    <location>
        <position position="140"/>
    </location>
</feature>
<comment type="caution">
    <text evidence="13">The sequence shown here is derived from an EMBL/GenBank/DDBJ whole genome shotgun (WGS) entry which is preliminary data.</text>
</comment>
<gene>
    <name evidence="10 13" type="primary">ispE</name>
    <name evidence="13" type="ORF">GCM10009007_11550</name>
</gene>
<keyword evidence="14" id="KW-1185">Reference proteome</keyword>
<keyword evidence="4 10" id="KW-0808">Transferase</keyword>
<dbReference type="EC" id="2.7.1.148" evidence="2 10"/>
<dbReference type="SUPFAM" id="SSF55060">
    <property type="entry name" value="GHMP Kinase, C-terminal domain"/>
    <property type="match status" value="1"/>
</dbReference>
<evidence type="ECO:0000256" key="2">
    <source>
        <dbReference type="ARBA" id="ARBA00012052"/>
    </source>
</evidence>
<organism evidence="13 14">
    <name type="scientific">Formosimonas limnophila</name>
    <dbReference type="NCBI Taxonomy" id="1384487"/>
    <lineage>
        <taxon>Bacteria</taxon>
        <taxon>Pseudomonadati</taxon>
        <taxon>Pseudomonadota</taxon>
        <taxon>Betaproteobacteria</taxon>
        <taxon>Burkholderiales</taxon>
        <taxon>Burkholderiaceae</taxon>
        <taxon>Formosimonas</taxon>
    </lineage>
</organism>
<feature type="binding site" evidence="10">
    <location>
        <begin position="98"/>
        <end position="108"/>
    </location>
    <ligand>
        <name>ATP</name>
        <dbReference type="ChEBI" id="CHEBI:30616"/>
    </ligand>
</feature>
<evidence type="ECO:0000256" key="1">
    <source>
        <dbReference type="ARBA" id="ARBA00009684"/>
    </source>
</evidence>
<dbReference type="Gene3D" id="3.30.70.890">
    <property type="entry name" value="GHMP kinase, C-terminal domain"/>
    <property type="match status" value="1"/>
</dbReference>
<dbReference type="Pfam" id="PF08544">
    <property type="entry name" value="GHMP_kinases_C"/>
    <property type="match status" value="1"/>
</dbReference>
<evidence type="ECO:0000313" key="13">
    <source>
        <dbReference type="EMBL" id="GHA72269.1"/>
    </source>
</evidence>
<dbReference type="PIRSF" id="PIRSF010376">
    <property type="entry name" value="IspE"/>
    <property type="match status" value="1"/>
</dbReference>
<dbReference type="GO" id="GO:0005524">
    <property type="term" value="F:ATP binding"/>
    <property type="evidence" value="ECO:0007669"/>
    <property type="project" value="UniProtKB-UniRule"/>
</dbReference>
<evidence type="ECO:0000256" key="8">
    <source>
        <dbReference type="ARBA" id="ARBA00023229"/>
    </source>
</evidence>
<keyword evidence="5 10" id="KW-0547">Nucleotide-binding</keyword>
<dbReference type="AlphaFoldDB" id="A0A8J3CMU3"/>
<evidence type="ECO:0000256" key="6">
    <source>
        <dbReference type="ARBA" id="ARBA00022777"/>
    </source>
</evidence>
<comment type="catalytic activity">
    <reaction evidence="10">
        <text>4-CDP-2-C-methyl-D-erythritol + ATP = 4-CDP-2-C-methyl-D-erythritol 2-phosphate + ADP + H(+)</text>
        <dbReference type="Rhea" id="RHEA:18437"/>
        <dbReference type="ChEBI" id="CHEBI:15378"/>
        <dbReference type="ChEBI" id="CHEBI:30616"/>
        <dbReference type="ChEBI" id="CHEBI:57823"/>
        <dbReference type="ChEBI" id="CHEBI:57919"/>
        <dbReference type="ChEBI" id="CHEBI:456216"/>
        <dbReference type="EC" id="2.7.1.148"/>
    </reaction>
</comment>
<dbReference type="Pfam" id="PF00288">
    <property type="entry name" value="GHMP_kinases_N"/>
    <property type="match status" value="1"/>
</dbReference>
<comment type="pathway">
    <text evidence="10">Isoprenoid biosynthesis; isopentenyl diphosphate biosynthesis via DXP pathway; isopentenyl diphosphate from 1-deoxy-D-xylulose 5-phosphate: step 3/6.</text>
</comment>
<proteinExistence type="inferred from homology"/>
<feature type="domain" description="GHMP kinase N-terminal" evidence="11">
    <location>
        <begin position="66"/>
        <end position="145"/>
    </location>
</feature>
<dbReference type="GO" id="GO:0050515">
    <property type="term" value="F:4-(cytidine 5'-diphospho)-2-C-methyl-D-erythritol kinase activity"/>
    <property type="evidence" value="ECO:0007669"/>
    <property type="project" value="UniProtKB-UniRule"/>
</dbReference>
<feature type="domain" description="GHMP kinase C-terminal" evidence="12">
    <location>
        <begin position="203"/>
        <end position="274"/>
    </location>
</feature>
<dbReference type="InterPro" id="IPR004424">
    <property type="entry name" value="IspE"/>
</dbReference>
<dbReference type="NCBIfam" id="NF011202">
    <property type="entry name" value="PRK14608.1"/>
    <property type="match status" value="1"/>
</dbReference>
<feature type="active site" evidence="10">
    <location>
        <position position="11"/>
    </location>
</feature>
<evidence type="ECO:0000256" key="3">
    <source>
        <dbReference type="ARBA" id="ARBA00017473"/>
    </source>
</evidence>
<reference evidence="13" key="2">
    <citation type="submission" date="2020-09" db="EMBL/GenBank/DDBJ databases">
        <authorList>
            <person name="Sun Q."/>
            <person name="Kim S."/>
        </authorList>
    </citation>
    <scope>NUCLEOTIDE SEQUENCE</scope>
    <source>
        <strain evidence="13">KCTC 32501</strain>
    </source>
</reference>
<name>A0A8J3CMU3_9BURK</name>
<dbReference type="EMBL" id="BMZG01000005">
    <property type="protein sequence ID" value="GHA72269.1"/>
    <property type="molecule type" value="Genomic_DNA"/>
</dbReference>
<evidence type="ECO:0000313" key="14">
    <source>
        <dbReference type="Proteomes" id="UP000614287"/>
    </source>
</evidence>
<dbReference type="InterPro" id="IPR036554">
    <property type="entry name" value="GHMP_kinase_C_sf"/>
</dbReference>
<dbReference type="Proteomes" id="UP000614287">
    <property type="component" value="Unassembled WGS sequence"/>
</dbReference>